<reference evidence="8 9" key="1">
    <citation type="submission" date="2014-04" db="EMBL/GenBank/DDBJ databases">
        <authorList>
            <consortium name="DOE Joint Genome Institute"/>
            <person name="Kuo A."/>
            <person name="Martino E."/>
            <person name="Perotto S."/>
            <person name="Kohler A."/>
            <person name="Nagy L.G."/>
            <person name="Floudas D."/>
            <person name="Copeland A."/>
            <person name="Barry K.W."/>
            <person name="Cichocki N."/>
            <person name="Veneault-Fourrey C."/>
            <person name="LaButti K."/>
            <person name="Lindquist E.A."/>
            <person name="Lipzen A."/>
            <person name="Lundell T."/>
            <person name="Morin E."/>
            <person name="Murat C."/>
            <person name="Sun H."/>
            <person name="Tunlid A."/>
            <person name="Henrissat B."/>
            <person name="Grigoriev I.V."/>
            <person name="Hibbett D.S."/>
            <person name="Martin F."/>
            <person name="Nordberg H.P."/>
            <person name="Cantor M.N."/>
            <person name="Hua S.X."/>
        </authorList>
    </citation>
    <scope>NUCLEOTIDE SEQUENCE [LARGE SCALE GENOMIC DNA]</scope>
    <source>
        <strain evidence="8 9">Zn</strain>
    </source>
</reference>
<reference evidence="9" key="2">
    <citation type="submission" date="2015-01" db="EMBL/GenBank/DDBJ databases">
        <title>Evolutionary Origins and Diversification of the Mycorrhizal Mutualists.</title>
        <authorList>
            <consortium name="DOE Joint Genome Institute"/>
            <consortium name="Mycorrhizal Genomics Consortium"/>
            <person name="Kohler A."/>
            <person name="Kuo A."/>
            <person name="Nagy L.G."/>
            <person name="Floudas D."/>
            <person name="Copeland A."/>
            <person name="Barry K.W."/>
            <person name="Cichocki N."/>
            <person name="Veneault-Fourrey C."/>
            <person name="LaButti K."/>
            <person name="Lindquist E.A."/>
            <person name="Lipzen A."/>
            <person name="Lundell T."/>
            <person name="Morin E."/>
            <person name="Murat C."/>
            <person name="Riley R."/>
            <person name="Ohm R."/>
            <person name="Sun H."/>
            <person name="Tunlid A."/>
            <person name="Henrissat B."/>
            <person name="Grigoriev I.V."/>
            <person name="Hibbett D.S."/>
            <person name="Martin F."/>
        </authorList>
    </citation>
    <scope>NUCLEOTIDE SEQUENCE [LARGE SCALE GENOMIC DNA]</scope>
    <source>
        <strain evidence="9">Zn</strain>
    </source>
</reference>
<dbReference type="InterPro" id="IPR036928">
    <property type="entry name" value="AS_sf"/>
</dbReference>
<evidence type="ECO:0000256" key="5">
    <source>
        <dbReference type="PIRSR" id="PIRSR001221-1"/>
    </source>
</evidence>
<dbReference type="PIRSF" id="PIRSF001221">
    <property type="entry name" value="Amidase_fungi"/>
    <property type="match status" value="1"/>
</dbReference>
<protein>
    <recommendedName>
        <fullName evidence="3">amidase</fullName>
        <ecNumber evidence="3">3.5.1.4</ecNumber>
    </recommendedName>
</protein>
<feature type="active site" description="Charge relay system" evidence="5">
    <location>
        <position position="134"/>
    </location>
</feature>
<feature type="binding site" evidence="6">
    <location>
        <position position="209"/>
    </location>
    <ligand>
        <name>substrate</name>
    </ligand>
</feature>
<dbReference type="InterPro" id="IPR020556">
    <property type="entry name" value="Amidase_CS"/>
</dbReference>
<comment type="similarity">
    <text evidence="2">Belongs to the amidase family.</text>
</comment>
<feature type="domain" description="Amidase" evidence="7">
    <location>
        <begin position="79"/>
        <end position="538"/>
    </location>
</feature>
<dbReference type="GO" id="GO:0004040">
    <property type="term" value="F:amidase activity"/>
    <property type="evidence" value="ECO:0007669"/>
    <property type="project" value="UniProtKB-EC"/>
</dbReference>
<evidence type="ECO:0000256" key="1">
    <source>
        <dbReference type="ARBA" id="ARBA00001311"/>
    </source>
</evidence>
<dbReference type="PROSITE" id="PS00571">
    <property type="entry name" value="AMIDASES"/>
    <property type="match status" value="1"/>
</dbReference>
<evidence type="ECO:0000256" key="2">
    <source>
        <dbReference type="ARBA" id="ARBA00009199"/>
    </source>
</evidence>
<evidence type="ECO:0000313" key="8">
    <source>
        <dbReference type="EMBL" id="KIN05313.1"/>
    </source>
</evidence>
<keyword evidence="4" id="KW-0378">Hydrolase</keyword>
<accession>A0A0C3DTB1</accession>
<evidence type="ECO:0000313" key="9">
    <source>
        <dbReference type="Proteomes" id="UP000054321"/>
    </source>
</evidence>
<dbReference type="HOGENOM" id="CLU_009600_9_2_1"/>
<sequence>MTSPDAPYKAIAARKKAAQNALIPHQWRITVPHPAPLSVLSIPSNSSILTPLEHEITSQHDATSLAAAIRSRTYTAHAVALAFCKRAAIAHQLTNCLTEIFFDDALVRAKFLDEEYARTSKTLGPLHGVPISLKDTFKVRGYDASIGIASLSENPAQENSLLVDVLLQQGAVLYCKTNVPQTLMALDSDNNVFGRVLNPCNRHVTAGGSSGGEGALIALRGSVLGVGTDIGGSIRIPAMCNGVYGVKPSRGRVPFAGQETGSRPGGAGIALNASAGPIATSLRDCELFLSAVAGAAPWERDSEVVYGGWEEQGTAGQEGKMLIGVLRSDRVIEPLPPVKKVLDETVQMLRSQGMEVVEIDAPALEECPSLVNEFFTMGGANYMFDLLEKTGEPLIEWLSLRLKRGKMIKMGGLVAIHAHKEALEAEMLKIWTDAKGRRIDAFICPVAPHPVPPIDRWNGVGYTSSFVLLDYPAGTLPIREFTEEDLHDERTGNSEPLGSWDEYNRKLWDKNTIDRRVYLNTTLSIQVVAPRLQERRLLQAMTIIDNVVKRREYPHARL</sequence>
<evidence type="ECO:0000256" key="4">
    <source>
        <dbReference type="ARBA" id="ARBA00022801"/>
    </source>
</evidence>
<dbReference type="EMBL" id="KN832872">
    <property type="protein sequence ID" value="KIN05313.1"/>
    <property type="molecule type" value="Genomic_DNA"/>
</dbReference>
<dbReference type="Proteomes" id="UP000054321">
    <property type="component" value="Unassembled WGS sequence"/>
</dbReference>
<dbReference type="STRING" id="913774.A0A0C3DTB1"/>
<proteinExistence type="inferred from homology"/>
<feature type="active site" description="Charge relay system" evidence="5">
    <location>
        <position position="209"/>
    </location>
</feature>
<dbReference type="SUPFAM" id="SSF75304">
    <property type="entry name" value="Amidase signature (AS) enzymes"/>
    <property type="match status" value="1"/>
</dbReference>
<evidence type="ECO:0000256" key="6">
    <source>
        <dbReference type="PIRSR" id="PIRSR001221-2"/>
    </source>
</evidence>
<dbReference type="PANTHER" id="PTHR46072:SF6">
    <property type="entry name" value="AMIDASE, PUTATIVE (AFU_ORTHOLOGUE AFUA_1G14530)-RELATED"/>
    <property type="match status" value="1"/>
</dbReference>
<dbReference type="OrthoDB" id="6428749at2759"/>
<dbReference type="Pfam" id="PF01425">
    <property type="entry name" value="Amidase"/>
    <property type="match status" value="1"/>
</dbReference>
<feature type="binding site" evidence="6">
    <location>
        <position position="183"/>
    </location>
    <ligand>
        <name>substrate</name>
    </ligand>
</feature>
<dbReference type="Gene3D" id="3.90.1300.10">
    <property type="entry name" value="Amidase signature (AS) domain"/>
    <property type="match status" value="1"/>
</dbReference>
<dbReference type="FunCoup" id="A0A0C3DTB1">
    <property type="interactions" value="55"/>
</dbReference>
<dbReference type="EC" id="3.5.1.4" evidence="3"/>
<feature type="binding site" evidence="6">
    <location>
        <begin position="230"/>
        <end position="233"/>
    </location>
    <ligand>
        <name>substrate</name>
    </ligand>
</feature>
<name>A0A0C3DTB1_OIDMZ</name>
<gene>
    <name evidence="8" type="ORF">OIDMADRAFT_142976</name>
</gene>
<dbReference type="InParanoid" id="A0A0C3DTB1"/>
<evidence type="ECO:0000259" key="7">
    <source>
        <dbReference type="Pfam" id="PF01425"/>
    </source>
</evidence>
<organism evidence="8 9">
    <name type="scientific">Oidiodendron maius (strain Zn)</name>
    <dbReference type="NCBI Taxonomy" id="913774"/>
    <lineage>
        <taxon>Eukaryota</taxon>
        <taxon>Fungi</taxon>
        <taxon>Dikarya</taxon>
        <taxon>Ascomycota</taxon>
        <taxon>Pezizomycotina</taxon>
        <taxon>Leotiomycetes</taxon>
        <taxon>Leotiomycetes incertae sedis</taxon>
        <taxon>Myxotrichaceae</taxon>
        <taxon>Oidiodendron</taxon>
    </lineage>
</organism>
<keyword evidence="9" id="KW-1185">Reference proteome</keyword>
<dbReference type="InterPro" id="IPR023631">
    <property type="entry name" value="Amidase_dom"/>
</dbReference>
<feature type="active site" description="Acyl-ester intermediate" evidence="5">
    <location>
        <position position="233"/>
    </location>
</feature>
<dbReference type="PANTHER" id="PTHR46072">
    <property type="entry name" value="AMIDASE-RELATED-RELATED"/>
    <property type="match status" value="1"/>
</dbReference>
<comment type="catalytic activity">
    <reaction evidence="1">
        <text>a monocarboxylic acid amide + H2O = a monocarboxylate + NH4(+)</text>
        <dbReference type="Rhea" id="RHEA:12020"/>
        <dbReference type="ChEBI" id="CHEBI:15377"/>
        <dbReference type="ChEBI" id="CHEBI:28938"/>
        <dbReference type="ChEBI" id="CHEBI:35757"/>
        <dbReference type="ChEBI" id="CHEBI:83628"/>
        <dbReference type="EC" id="3.5.1.4"/>
    </reaction>
</comment>
<evidence type="ECO:0000256" key="3">
    <source>
        <dbReference type="ARBA" id="ARBA00012922"/>
    </source>
</evidence>
<dbReference type="AlphaFoldDB" id="A0A0C3DTB1"/>